<name>A0A1I8AS47_9BILA</name>
<evidence type="ECO:0000313" key="1">
    <source>
        <dbReference type="Proteomes" id="UP000095287"/>
    </source>
</evidence>
<keyword evidence="1" id="KW-1185">Reference proteome</keyword>
<proteinExistence type="predicted"/>
<dbReference type="Proteomes" id="UP000095287">
    <property type="component" value="Unplaced"/>
</dbReference>
<evidence type="ECO:0000313" key="2">
    <source>
        <dbReference type="WBParaSite" id="L893_g8600.t1"/>
    </source>
</evidence>
<protein>
    <submittedName>
        <fullName evidence="2">Ras-associating domain-containing protein</fullName>
    </submittedName>
</protein>
<organism evidence="1 2">
    <name type="scientific">Steinernema glaseri</name>
    <dbReference type="NCBI Taxonomy" id="37863"/>
    <lineage>
        <taxon>Eukaryota</taxon>
        <taxon>Metazoa</taxon>
        <taxon>Ecdysozoa</taxon>
        <taxon>Nematoda</taxon>
        <taxon>Chromadorea</taxon>
        <taxon>Rhabditida</taxon>
        <taxon>Tylenchina</taxon>
        <taxon>Panagrolaimomorpha</taxon>
        <taxon>Strongyloidoidea</taxon>
        <taxon>Steinernematidae</taxon>
        <taxon>Steinernema</taxon>
    </lineage>
</organism>
<accession>A0A1I8AS47</accession>
<sequence>MTMSAVKDQYYDASSASFITYVEGVCEAFTMKTFRDAIGLVKTCGFLHLKEASYGYWRTVNGGGERRTVPHLMIRMPGPVSKKFSSFKKDWKYSFFGVETVRPGGDVKKEDEISKSVNLYAKKKYQYFEN</sequence>
<dbReference type="AlphaFoldDB" id="A0A1I8AS47"/>
<dbReference type="WBParaSite" id="L893_g8600.t1">
    <property type="protein sequence ID" value="L893_g8600.t1"/>
    <property type="gene ID" value="L893_g8600"/>
</dbReference>
<reference evidence="2" key="1">
    <citation type="submission" date="2016-11" db="UniProtKB">
        <authorList>
            <consortium name="WormBaseParasite"/>
        </authorList>
    </citation>
    <scope>IDENTIFICATION</scope>
</reference>